<organism evidence="9">
    <name type="scientific">Tanacetum cinerariifolium</name>
    <name type="common">Dalmatian daisy</name>
    <name type="synonym">Chrysanthemum cinerariifolium</name>
    <dbReference type="NCBI Taxonomy" id="118510"/>
    <lineage>
        <taxon>Eukaryota</taxon>
        <taxon>Viridiplantae</taxon>
        <taxon>Streptophyta</taxon>
        <taxon>Embryophyta</taxon>
        <taxon>Tracheophyta</taxon>
        <taxon>Spermatophyta</taxon>
        <taxon>Magnoliopsida</taxon>
        <taxon>eudicotyledons</taxon>
        <taxon>Gunneridae</taxon>
        <taxon>Pentapetalae</taxon>
        <taxon>asterids</taxon>
        <taxon>campanulids</taxon>
        <taxon>Asterales</taxon>
        <taxon>Asteraceae</taxon>
        <taxon>Asteroideae</taxon>
        <taxon>Anthemideae</taxon>
        <taxon>Anthemidinae</taxon>
        <taxon>Tanacetum</taxon>
    </lineage>
</organism>
<keyword evidence="4" id="KW-0863">Zinc-finger</keyword>
<evidence type="ECO:0000256" key="6">
    <source>
        <dbReference type="SAM" id="MobiDB-lite"/>
    </source>
</evidence>
<evidence type="ECO:0000256" key="2">
    <source>
        <dbReference type="ARBA" id="ARBA00022723"/>
    </source>
</evidence>
<dbReference type="Gene3D" id="3.30.420.10">
    <property type="entry name" value="Ribonuclease H-like superfamily/Ribonuclease H"/>
    <property type="match status" value="1"/>
</dbReference>
<evidence type="ECO:0000256" key="3">
    <source>
        <dbReference type="ARBA" id="ARBA00022801"/>
    </source>
</evidence>
<dbReference type="InterPro" id="IPR013103">
    <property type="entry name" value="RVT_2"/>
</dbReference>
<dbReference type="GO" id="GO:0015074">
    <property type="term" value="P:DNA integration"/>
    <property type="evidence" value="ECO:0007669"/>
    <property type="project" value="InterPro"/>
</dbReference>
<dbReference type="Pfam" id="PF25597">
    <property type="entry name" value="SH3_retrovirus"/>
    <property type="match status" value="1"/>
</dbReference>
<feature type="region of interest" description="Disordered" evidence="6">
    <location>
        <begin position="338"/>
        <end position="362"/>
    </location>
</feature>
<dbReference type="InterPro" id="IPR001878">
    <property type="entry name" value="Znf_CCHC"/>
</dbReference>
<dbReference type="Pfam" id="PF00098">
    <property type="entry name" value="zf-CCHC"/>
    <property type="match status" value="1"/>
</dbReference>
<feature type="region of interest" description="Disordered" evidence="6">
    <location>
        <begin position="1116"/>
        <end position="1139"/>
    </location>
</feature>
<dbReference type="GO" id="GO:0008270">
    <property type="term" value="F:zinc ion binding"/>
    <property type="evidence" value="ECO:0007669"/>
    <property type="project" value="UniProtKB-KW"/>
</dbReference>
<dbReference type="PROSITE" id="PS50994">
    <property type="entry name" value="INTEGRASE"/>
    <property type="match status" value="1"/>
</dbReference>
<proteinExistence type="predicted"/>
<keyword evidence="1" id="KW-0645">Protease</keyword>
<dbReference type="AlphaFoldDB" id="A0A6L2N0M1"/>
<protein>
    <submittedName>
        <fullName evidence="9">Uncharacterized protein</fullName>
    </submittedName>
</protein>
<dbReference type="InterPro" id="IPR001584">
    <property type="entry name" value="Integrase_cat-core"/>
</dbReference>
<evidence type="ECO:0000259" key="7">
    <source>
        <dbReference type="PROSITE" id="PS50158"/>
    </source>
</evidence>
<dbReference type="CDD" id="cd09272">
    <property type="entry name" value="RNase_HI_RT_Ty1"/>
    <property type="match status" value="1"/>
</dbReference>
<keyword evidence="4" id="KW-0862">Zinc</keyword>
<evidence type="ECO:0000256" key="1">
    <source>
        <dbReference type="ARBA" id="ARBA00022670"/>
    </source>
</evidence>
<dbReference type="GO" id="GO:0006508">
    <property type="term" value="P:proteolysis"/>
    <property type="evidence" value="ECO:0007669"/>
    <property type="project" value="UniProtKB-KW"/>
</dbReference>
<dbReference type="Pfam" id="PF22936">
    <property type="entry name" value="Pol_BBD"/>
    <property type="match status" value="1"/>
</dbReference>
<feature type="compositionally biased region" description="Basic and acidic residues" evidence="6">
    <location>
        <begin position="1116"/>
        <end position="1135"/>
    </location>
</feature>
<dbReference type="GO" id="GO:0003676">
    <property type="term" value="F:nucleic acid binding"/>
    <property type="evidence" value="ECO:0007669"/>
    <property type="project" value="InterPro"/>
</dbReference>
<dbReference type="GO" id="GO:0008233">
    <property type="term" value="F:peptidase activity"/>
    <property type="evidence" value="ECO:0007669"/>
    <property type="project" value="UniProtKB-KW"/>
</dbReference>
<reference evidence="9" key="1">
    <citation type="journal article" date="2019" name="Sci. Rep.">
        <title>Draft genome of Tanacetum cinerariifolium, the natural source of mosquito coil.</title>
        <authorList>
            <person name="Yamashiro T."/>
            <person name="Shiraishi A."/>
            <person name="Satake H."/>
            <person name="Nakayama K."/>
        </authorList>
    </citation>
    <scope>NUCLEOTIDE SEQUENCE</scope>
</reference>
<feature type="region of interest" description="Disordered" evidence="6">
    <location>
        <begin position="762"/>
        <end position="789"/>
    </location>
</feature>
<dbReference type="InterPro" id="IPR036875">
    <property type="entry name" value="Znf_CCHC_sf"/>
</dbReference>
<dbReference type="PANTHER" id="PTHR42648">
    <property type="entry name" value="TRANSPOSASE, PUTATIVE-RELATED"/>
    <property type="match status" value="1"/>
</dbReference>
<dbReference type="Pfam" id="PF13976">
    <property type="entry name" value="gag_pre-integrs"/>
    <property type="match status" value="1"/>
</dbReference>
<dbReference type="InterPro" id="IPR036397">
    <property type="entry name" value="RNaseH_sf"/>
</dbReference>
<feature type="domain" description="CCHC-type" evidence="7">
    <location>
        <begin position="132"/>
        <end position="146"/>
    </location>
</feature>
<dbReference type="InterPro" id="IPR012337">
    <property type="entry name" value="RNaseH-like_sf"/>
</dbReference>
<name>A0A6L2N0M1_TANCI</name>
<dbReference type="InterPro" id="IPR054722">
    <property type="entry name" value="PolX-like_BBD"/>
</dbReference>
<feature type="non-terminal residue" evidence="9">
    <location>
        <position position="1"/>
    </location>
</feature>
<evidence type="ECO:0000256" key="5">
    <source>
        <dbReference type="SAM" id="Coils"/>
    </source>
</evidence>
<keyword evidence="2" id="KW-0479">Metal-binding</keyword>
<sequence>ATVEQPPCKDPQMEYSKIVPQSEQKYSGKSEVPTVQGVSTVSAQVSIDGTDVVAASLSYDIVCVFIATQPNGSQIKYEDISQIDDDDIEEMDIKWNLALLSMRADRFWKKTGKKITIQGSDVVGFDKSKVECFNCHKMGHFARECRLPRSQDRGKRESYKKDPKVEEPAPEAMIAIDVEARLVEFKENKIKYCEKIRFIERDIELKDNKIEYLRNELEEVKKEKESIDFKIENFENASKDLDRLLKSQKLDKDKKGMGFNEYCVVLPPPTQLYLPPKKDLSWIYLSLLMTLGSSDNVVSKPMIKFVKESGCPNATKVNNTEYARKPTVKYVEMYKNTSQSPRVKGNQRNWNNQKSQQDNTNDKEYWDSGCYRHMTSNISYLSEYEPFNEGCVSFGHERGNITGKGSIKTGKLEFENIYFVEELKYNMFSVSQICDNKNSVMFTDTECLVLGKDFKLVDDKHMLLITPRQQNMYTIDLKNVVPPKNLTCLIAKALVDESMLWHRRLGHLNFKTMKKLVRSNLVKVVTGDFSRFSRTFFLKSKDETSRILRNFTTEIENLKGLNVKIIKSDNKGKFRNKEMHEFCSRKGIKREFSNARTPQQNGVAERRNRTLIEAARTMLANAKLPDTFWAKAVNTACYVQNRVLVIKPHNKTPMKQVNTKGDEGYFVGYSLSSKAFRGFNKRTKKIEENLHVDFLKNKSIEKGTRSSSTNILGTKEYVHQAVKEKESPLRFISLLNWFHEVQMATSNAGAIKDDAIPVNNASQQEQQEVNRDKEVPKSSGNSNPIASTKFSTNDSFELALSSTVETEVPTVSSPVPTDSLSVPLVSLSVPRIISRGRSSFPEPLSLGNDMSFEKRLEDFFGDTSNAVSFNEVEADLSNMETTIQEEGIDYDEVFAPVARIEAIRLFLAYASYMGFTVYQMDAKSAFLYGTIDEEVYVMQPSGFQDPELPHRVYKVEKAMYGLHQALRDSDYGGANQDRKSTTEGCQFLGRRLISWQCKKQTIVAPSTTKAEYVAAASGCRQVLWIQNPLLDYGSDSKQRTREFMHIYLASCLSPKSTSFNEFSSNIATALVCLATNKTYNFSKMVFDGKTLLRPLSCPHEALPMITSLGGGEGREDLLVGDTMKDSDKSADKGSDSTDEMSNVLGTLGATNILASGGLKSVFTTASLSVATASTGVSPVVATASGSFPTVVIFTTTSFTTPTTRVIISSRGVVIGSSSPIYVNIPSISKNDKGKGKTT</sequence>
<dbReference type="SUPFAM" id="SSF57756">
    <property type="entry name" value="Retrovirus zinc finger-like domains"/>
    <property type="match status" value="1"/>
</dbReference>
<feature type="compositionally biased region" description="Polar residues" evidence="6">
    <location>
        <begin position="338"/>
        <end position="359"/>
    </location>
</feature>
<evidence type="ECO:0000256" key="4">
    <source>
        <dbReference type="PROSITE-ProRule" id="PRU00047"/>
    </source>
</evidence>
<feature type="compositionally biased region" description="Polar residues" evidence="6">
    <location>
        <begin position="778"/>
        <end position="789"/>
    </location>
</feature>
<keyword evidence="3" id="KW-0378">Hydrolase</keyword>
<feature type="domain" description="Integrase catalytic" evidence="8">
    <location>
        <begin position="478"/>
        <end position="661"/>
    </location>
</feature>
<dbReference type="InterPro" id="IPR025724">
    <property type="entry name" value="GAG-pre-integrase_dom"/>
</dbReference>
<dbReference type="Pfam" id="PF07727">
    <property type="entry name" value="RVT_2"/>
    <property type="match status" value="1"/>
</dbReference>
<comment type="caution">
    <text evidence="9">The sequence shown here is derived from an EMBL/GenBank/DDBJ whole genome shotgun (WGS) entry which is preliminary data.</text>
</comment>
<dbReference type="InterPro" id="IPR057670">
    <property type="entry name" value="SH3_retrovirus"/>
</dbReference>
<dbReference type="SUPFAM" id="SSF53098">
    <property type="entry name" value="Ribonuclease H-like"/>
    <property type="match status" value="1"/>
</dbReference>
<evidence type="ECO:0000259" key="8">
    <source>
        <dbReference type="PROSITE" id="PS50994"/>
    </source>
</evidence>
<dbReference type="PROSITE" id="PS50158">
    <property type="entry name" value="ZF_CCHC"/>
    <property type="match status" value="1"/>
</dbReference>
<dbReference type="Gene3D" id="4.10.60.10">
    <property type="entry name" value="Zinc finger, CCHC-type"/>
    <property type="match status" value="1"/>
</dbReference>
<dbReference type="PANTHER" id="PTHR42648:SF32">
    <property type="entry name" value="RIBONUCLEASE H-LIKE DOMAIN, GAG-PRE-INTEGRASE DOMAIN PROTEIN-RELATED"/>
    <property type="match status" value="1"/>
</dbReference>
<gene>
    <name evidence="9" type="ORF">Tci_051157</name>
</gene>
<dbReference type="EMBL" id="BKCJ010007819">
    <property type="protein sequence ID" value="GEU79179.1"/>
    <property type="molecule type" value="Genomic_DNA"/>
</dbReference>
<feature type="coiled-coil region" evidence="5">
    <location>
        <begin position="196"/>
        <end position="251"/>
    </location>
</feature>
<keyword evidence="5" id="KW-0175">Coiled coil</keyword>
<accession>A0A6L2N0M1</accession>
<dbReference type="SMART" id="SM00343">
    <property type="entry name" value="ZnF_C2HC"/>
    <property type="match status" value="1"/>
</dbReference>
<evidence type="ECO:0000313" key="9">
    <source>
        <dbReference type="EMBL" id="GEU79179.1"/>
    </source>
</evidence>
<dbReference type="InterPro" id="IPR039537">
    <property type="entry name" value="Retrotran_Ty1/copia-like"/>
</dbReference>